<gene>
    <name evidence="5" type="ORF">ABIE08_003204</name>
</gene>
<dbReference type="InterPro" id="IPR008920">
    <property type="entry name" value="TF_FadR/GntR_C"/>
</dbReference>
<keyword evidence="3" id="KW-0804">Transcription</keyword>
<dbReference type="SMART" id="SM00345">
    <property type="entry name" value="HTH_GNTR"/>
    <property type="match status" value="1"/>
</dbReference>
<dbReference type="PANTHER" id="PTHR43537:SF44">
    <property type="entry name" value="GNTR FAMILY REGULATORY PROTEIN"/>
    <property type="match status" value="1"/>
</dbReference>
<dbReference type="InterPro" id="IPR000524">
    <property type="entry name" value="Tscrpt_reg_HTH_GntR"/>
</dbReference>
<reference evidence="5 6" key="1">
    <citation type="submission" date="2024-06" db="EMBL/GenBank/DDBJ databases">
        <title>Sorghum-associated microbial communities from plants grown in Nebraska, USA.</title>
        <authorList>
            <person name="Schachtman D."/>
        </authorList>
    </citation>
    <scope>NUCLEOTIDE SEQUENCE [LARGE SCALE GENOMIC DNA]</scope>
    <source>
        <strain evidence="5 6">3207</strain>
    </source>
</reference>
<dbReference type="RefSeq" id="WP_354552517.1">
    <property type="nucleotide sequence ID" value="NZ_JBEPSM010000002.1"/>
</dbReference>
<dbReference type="Pfam" id="PF07729">
    <property type="entry name" value="FCD"/>
    <property type="match status" value="1"/>
</dbReference>
<sequence length="232" mass="25465">METNPNKVSRQGLPSQVAAFVRFEILRGNLKPGDRLPTEQEFSAQHGVSRAVIREAIAKLRHEGLVVSRQGIGAFVASPEAANSLTLEPNSLAVPEDYRHLYELRLMLETGAAELAAIQRSDEDLAEMARCIDNLAEVKDLHSAYVETDIAFHRAVAGATKNPFVSLFIAFVDVKLKESILMALRSLDFTKTKAIAHGEHQRIFEAIQARDPAAAAAAMRSHLTNSSRRLGL</sequence>
<dbReference type="InterPro" id="IPR036388">
    <property type="entry name" value="WH-like_DNA-bd_sf"/>
</dbReference>
<evidence type="ECO:0000256" key="3">
    <source>
        <dbReference type="ARBA" id="ARBA00023163"/>
    </source>
</evidence>
<dbReference type="SUPFAM" id="SSF48008">
    <property type="entry name" value="GntR ligand-binding domain-like"/>
    <property type="match status" value="1"/>
</dbReference>
<evidence type="ECO:0000313" key="5">
    <source>
        <dbReference type="EMBL" id="MET4635258.1"/>
    </source>
</evidence>
<protein>
    <submittedName>
        <fullName evidence="5">GntR family transcriptional repressor for pyruvate dehydrogenase complex</fullName>
    </submittedName>
</protein>
<evidence type="ECO:0000256" key="1">
    <source>
        <dbReference type="ARBA" id="ARBA00023015"/>
    </source>
</evidence>
<proteinExistence type="predicted"/>
<dbReference type="InterPro" id="IPR011711">
    <property type="entry name" value="GntR_C"/>
</dbReference>
<dbReference type="Gene3D" id="1.10.10.10">
    <property type="entry name" value="Winged helix-like DNA-binding domain superfamily/Winged helix DNA-binding domain"/>
    <property type="match status" value="1"/>
</dbReference>
<organism evidence="5 6">
    <name type="scientific">Kaistia defluvii</name>
    <dbReference type="NCBI Taxonomy" id="410841"/>
    <lineage>
        <taxon>Bacteria</taxon>
        <taxon>Pseudomonadati</taxon>
        <taxon>Pseudomonadota</taxon>
        <taxon>Alphaproteobacteria</taxon>
        <taxon>Hyphomicrobiales</taxon>
        <taxon>Kaistiaceae</taxon>
        <taxon>Kaistia</taxon>
    </lineage>
</organism>
<dbReference type="PRINTS" id="PR00035">
    <property type="entry name" value="HTHGNTR"/>
</dbReference>
<feature type="domain" description="HTH gntR-type" evidence="4">
    <location>
        <begin position="11"/>
        <end position="79"/>
    </location>
</feature>
<keyword evidence="2" id="KW-0238">DNA-binding</keyword>
<evidence type="ECO:0000313" key="6">
    <source>
        <dbReference type="Proteomes" id="UP001549321"/>
    </source>
</evidence>
<keyword evidence="5" id="KW-0670">Pyruvate</keyword>
<name>A0ABV2R2A6_9HYPH</name>
<keyword evidence="6" id="KW-1185">Reference proteome</keyword>
<dbReference type="CDD" id="cd07377">
    <property type="entry name" value="WHTH_GntR"/>
    <property type="match status" value="1"/>
</dbReference>
<dbReference type="Pfam" id="PF00392">
    <property type="entry name" value="GntR"/>
    <property type="match status" value="1"/>
</dbReference>
<evidence type="ECO:0000256" key="2">
    <source>
        <dbReference type="ARBA" id="ARBA00023125"/>
    </source>
</evidence>
<dbReference type="Gene3D" id="1.20.120.530">
    <property type="entry name" value="GntR ligand-binding domain-like"/>
    <property type="match status" value="1"/>
</dbReference>
<evidence type="ECO:0000259" key="4">
    <source>
        <dbReference type="PROSITE" id="PS50949"/>
    </source>
</evidence>
<dbReference type="InterPro" id="IPR036390">
    <property type="entry name" value="WH_DNA-bd_sf"/>
</dbReference>
<dbReference type="SUPFAM" id="SSF46785">
    <property type="entry name" value="Winged helix' DNA-binding domain"/>
    <property type="match status" value="1"/>
</dbReference>
<accession>A0ABV2R2A6</accession>
<comment type="caution">
    <text evidence="5">The sequence shown here is derived from an EMBL/GenBank/DDBJ whole genome shotgun (WGS) entry which is preliminary data.</text>
</comment>
<dbReference type="Proteomes" id="UP001549321">
    <property type="component" value="Unassembled WGS sequence"/>
</dbReference>
<dbReference type="PANTHER" id="PTHR43537">
    <property type="entry name" value="TRANSCRIPTIONAL REGULATOR, GNTR FAMILY"/>
    <property type="match status" value="1"/>
</dbReference>
<dbReference type="EMBL" id="JBEPSM010000002">
    <property type="protein sequence ID" value="MET4635258.1"/>
    <property type="molecule type" value="Genomic_DNA"/>
</dbReference>
<dbReference type="SMART" id="SM00895">
    <property type="entry name" value="FCD"/>
    <property type="match status" value="1"/>
</dbReference>
<keyword evidence="1" id="KW-0805">Transcription regulation</keyword>
<dbReference type="PROSITE" id="PS50949">
    <property type="entry name" value="HTH_GNTR"/>
    <property type="match status" value="1"/>
</dbReference>